<sequence>MAHQISTCSFVLIVLVSVIIAEARLAPSPSSIFGAQTPNADIESAAPIGSPSSIHMTPLTSPAFSPESSIVPSTNSEKYDASSPAPAPAEESLYDSPNGSPIEGSSEVPKANNSDDQEE</sequence>
<organism evidence="3 4">
    <name type="scientific">Beta vulgaris subsp. vulgaris</name>
    <name type="common">Beet</name>
    <dbReference type="NCBI Taxonomy" id="3555"/>
    <lineage>
        <taxon>Eukaryota</taxon>
        <taxon>Viridiplantae</taxon>
        <taxon>Streptophyta</taxon>
        <taxon>Embryophyta</taxon>
        <taxon>Tracheophyta</taxon>
        <taxon>Spermatophyta</taxon>
        <taxon>Magnoliopsida</taxon>
        <taxon>eudicotyledons</taxon>
        <taxon>Gunneridae</taxon>
        <taxon>Pentapetalae</taxon>
        <taxon>Caryophyllales</taxon>
        <taxon>Chenopodiaceae</taxon>
        <taxon>Betoideae</taxon>
        <taxon>Beta</taxon>
    </lineage>
</organism>
<name>A0A0J8C7E4_BETVV</name>
<feature type="compositionally biased region" description="Low complexity" evidence="1">
    <location>
        <begin position="81"/>
        <end position="91"/>
    </location>
</feature>
<feature type="region of interest" description="Disordered" evidence="1">
    <location>
        <begin position="30"/>
        <end position="119"/>
    </location>
</feature>
<protein>
    <submittedName>
        <fullName evidence="3">Uncharacterized protein</fullName>
    </submittedName>
</protein>
<evidence type="ECO:0000313" key="3">
    <source>
        <dbReference type="EMBL" id="KMT07943.1"/>
    </source>
</evidence>
<accession>A0A0J8C7E4</accession>
<keyword evidence="4" id="KW-1185">Reference proteome</keyword>
<evidence type="ECO:0000256" key="2">
    <source>
        <dbReference type="SAM" id="SignalP"/>
    </source>
</evidence>
<dbReference type="AlphaFoldDB" id="A0A0J8C7E4"/>
<feature type="compositionally biased region" description="Polar residues" evidence="1">
    <location>
        <begin position="30"/>
        <end position="39"/>
    </location>
</feature>
<reference evidence="3 4" key="1">
    <citation type="journal article" date="2014" name="Nature">
        <title>The genome of the recently domesticated crop plant sugar beet (Beta vulgaris).</title>
        <authorList>
            <person name="Dohm J.C."/>
            <person name="Minoche A.E."/>
            <person name="Holtgrawe D."/>
            <person name="Capella-Gutierrez S."/>
            <person name="Zakrzewski F."/>
            <person name="Tafer H."/>
            <person name="Rupp O."/>
            <person name="Sorensen T.R."/>
            <person name="Stracke R."/>
            <person name="Reinhardt R."/>
            <person name="Goesmann A."/>
            <person name="Kraft T."/>
            <person name="Schulz B."/>
            <person name="Stadler P.F."/>
            <person name="Schmidt T."/>
            <person name="Gabaldon T."/>
            <person name="Lehrach H."/>
            <person name="Weisshaar B."/>
            <person name="Himmelbauer H."/>
        </authorList>
    </citation>
    <scope>NUCLEOTIDE SEQUENCE [LARGE SCALE GENOMIC DNA]</scope>
    <source>
        <tissue evidence="3">Taproot</tissue>
    </source>
</reference>
<evidence type="ECO:0000313" key="4">
    <source>
        <dbReference type="Proteomes" id="UP000035740"/>
    </source>
</evidence>
<proteinExistence type="predicted"/>
<dbReference type="Proteomes" id="UP000035740">
    <property type="component" value="Chromosome 6"/>
</dbReference>
<feature type="signal peptide" evidence="2">
    <location>
        <begin position="1"/>
        <end position="23"/>
    </location>
</feature>
<feature type="compositionally biased region" description="Polar residues" evidence="1">
    <location>
        <begin position="50"/>
        <end position="76"/>
    </location>
</feature>
<gene>
    <name evidence="3" type="ORF">BVRB_6g145080</name>
</gene>
<feature type="chain" id="PRO_5005295245" evidence="2">
    <location>
        <begin position="24"/>
        <end position="119"/>
    </location>
</feature>
<dbReference type="EMBL" id="KQ090129">
    <property type="protein sequence ID" value="KMT07943.1"/>
    <property type="molecule type" value="Genomic_DNA"/>
</dbReference>
<evidence type="ECO:0000256" key="1">
    <source>
        <dbReference type="SAM" id="MobiDB-lite"/>
    </source>
</evidence>
<dbReference type="Gramene" id="KMT07943">
    <property type="protein sequence ID" value="KMT07943"/>
    <property type="gene ID" value="BVRB_6g145080"/>
</dbReference>
<keyword evidence="2" id="KW-0732">Signal</keyword>